<accession>A0A0K1P528</accession>
<dbReference type="GO" id="GO:0006412">
    <property type="term" value="P:translation"/>
    <property type="evidence" value="ECO:0007669"/>
    <property type="project" value="UniProtKB-UniRule"/>
</dbReference>
<dbReference type="EC" id="3.5.1.88" evidence="6"/>
<dbReference type="Gene3D" id="3.90.45.10">
    <property type="entry name" value="Peptide deformylase"/>
    <property type="match status" value="1"/>
</dbReference>
<protein>
    <recommendedName>
        <fullName evidence="6">Peptide deformylase</fullName>
        <shortName evidence="6">PDF</shortName>
        <ecNumber evidence="6">3.5.1.88</ecNumber>
    </recommendedName>
    <alternativeName>
        <fullName evidence="6">Polypeptide deformylase</fullName>
    </alternativeName>
</protein>
<dbReference type="NCBIfam" id="TIGR00079">
    <property type="entry name" value="pept_deformyl"/>
    <property type="match status" value="1"/>
</dbReference>
<evidence type="ECO:0000256" key="1">
    <source>
        <dbReference type="ARBA" id="ARBA00010759"/>
    </source>
</evidence>
<feature type="binding site" evidence="6">
    <location>
        <position position="140"/>
    </location>
    <ligand>
        <name>Fe cation</name>
        <dbReference type="ChEBI" id="CHEBI:24875"/>
    </ligand>
</feature>
<dbReference type="PANTHER" id="PTHR10458:SF8">
    <property type="entry name" value="PEPTIDE DEFORMYLASE 2"/>
    <property type="match status" value="1"/>
</dbReference>
<dbReference type="KEGG" id="stur:STURON_00175"/>
<keyword evidence="5 6" id="KW-0408">Iron</keyword>
<dbReference type="Proteomes" id="UP000067243">
    <property type="component" value="Chromosome"/>
</dbReference>
<feature type="binding site" evidence="6">
    <location>
        <position position="184"/>
    </location>
    <ligand>
        <name>Fe cation</name>
        <dbReference type="ChEBI" id="CHEBI:24875"/>
    </ligand>
</feature>
<keyword evidence="4 6" id="KW-0648">Protein biosynthesis</keyword>
<evidence type="ECO:0000256" key="5">
    <source>
        <dbReference type="ARBA" id="ARBA00023004"/>
    </source>
</evidence>
<dbReference type="FunFam" id="3.90.45.10:FF:000002">
    <property type="entry name" value="Peptide deformylase"/>
    <property type="match status" value="1"/>
</dbReference>
<dbReference type="PRINTS" id="PR01576">
    <property type="entry name" value="PDEFORMYLASE"/>
</dbReference>
<dbReference type="OrthoDB" id="9784988at2"/>
<dbReference type="GO" id="GO:0042586">
    <property type="term" value="F:peptide deformylase activity"/>
    <property type="evidence" value="ECO:0007669"/>
    <property type="project" value="UniProtKB-UniRule"/>
</dbReference>
<keyword evidence="3 6" id="KW-0378">Hydrolase</keyword>
<dbReference type="InterPro" id="IPR023635">
    <property type="entry name" value="Peptide_deformylase"/>
</dbReference>
<organism evidence="7 8">
    <name type="scientific">Spiroplasma turonicum</name>
    <dbReference type="NCBI Taxonomy" id="216946"/>
    <lineage>
        <taxon>Bacteria</taxon>
        <taxon>Bacillati</taxon>
        <taxon>Mycoplasmatota</taxon>
        <taxon>Mollicutes</taxon>
        <taxon>Entomoplasmatales</taxon>
        <taxon>Spiroplasmataceae</taxon>
        <taxon>Spiroplasma</taxon>
    </lineage>
</organism>
<keyword evidence="8" id="KW-1185">Reference proteome</keyword>
<evidence type="ECO:0000256" key="2">
    <source>
        <dbReference type="ARBA" id="ARBA00022723"/>
    </source>
</evidence>
<dbReference type="Pfam" id="PF01327">
    <property type="entry name" value="Pep_deformylase"/>
    <property type="match status" value="1"/>
</dbReference>
<keyword evidence="2 6" id="KW-0479">Metal-binding</keyword>
<dbReference type="PATRIC" id="fig|216946.3.peg.173"/>
<dbReference type="SUPFAM" id="SSF56420">
    <property type="entry name" value="Peptide deformylase"/>
    <property type="match status" value="1"/>
</dbReference>
<gene>
    <name evidence="6 7" type="primary">def</name>
    <name evidence="7" type="ORF">STURON_00175</name>
</gene>
<comment type="function">
    <text evidence="6">Removes the formyl group from the N-terminal Met of newly synthesized proteins. Requires at least a dipeptide for an efficient rate of reaction. N-terminal L-methionine is a prerequisite for activity but the enzyme has broad specificity at other positions.</text>
</comment>
<evidence type="ECO:0000256" key="4">
    <source>
        <dbReference type="ARBA" id="ARBA00022917"/>
    </source>
</evidence>
<reference evidence="7 8" key="1">
    <citation type="journal article" date="2015" name="Genome Announc.">
        <title>Complete Genome Sequence of Spiroplasma turonicum Strain Tab4cT, a Parasite of a Horse Fly, Haematopota sp. (Diptera: Tabanidae).</title>
        <authorList>
            <person name="Davis R.E."/>
            <person name="Shao J."/>
            <person name="Zhao Y."/>
            <person name="Gasparich G.E."/>
            <person name="Gaynor B.J."/>
            <person name="Donofrio N."/>
        </authorList>
    </citation>
    <scope>NUCLEOTIDE SEQUENCE [LARGE SCALE GENOMIC DNA]</scope>
    <source>
        <strain evidence="7 8">Tab4c</strain>
    </source>
</reference>
<feature type="binding site" evidence="6">
    <location>
        <position position="188"/>
    </location>
    <ligand>
        <name>Fe cation</name>
        <dbReference type="ChEBI" id="CHEBI:24875"/>
    </ligand>
</feature>
<feature type="active site" evidence="6">
    <location>
        <position position="185"/>
    </location>
</feature>
<dbReference type="EMBL" id="CP012328">
    <property type="protein sequence ID" value="AKU79421.1"/>
    <property type="molecule type" value="Genomic_DNA"/>
</dbReference>
<sequence>MNLDLEKDLLQKEIPSNKWLWKDDKPEVIRNKSIDVEIPLVEEDEITIKKLIDFVRYSQDPILNNKENKDHLRPAVGLAAPQIGVNKNMFFARFEWKKKRKNEETGEVEKYIEAEEYAMINAKIIASSPQLSYLEGGEGCLSVDKNYEGLVPRNYKIQVEGYEWLSKKSINITLRGYRAIVFQHELDHNNGNLYYDRINKEEPFYAEDDWYVV</sequence>
<dbReference type="GO" id="GO:0046872">
    <property type="term" value="F:metal ion binding"/>
    <property type="evidence" value="ECO:0007669"/>
    <property type="project" value="UniProtKB-KW"/>
</dbReference>
<dbReference type="PIRSF" id="PIRSF004749">
    <property type="entry name" value="Pep_def"/>
    <property type="match status" value="1"/>
</dbReference>
<dbReference type="InterPro" id="IPR036821">
    <property type="entry name" value="Peptide_deformylase_sf"/>
</dbReference>
<evidence type="ECO:0000256" key="6">
    <source>
        <dbReference type="HAMAP-Rule" id="MF_00163"/>
    </source>
</evidence>
<name>A0A0K1P528_9MOLU</name>
<comment type="catalytic activity">
    <reaction evidence="6">
        <text>N-terminal N-formyl-L-methionyl-[peptide] + H2O = N-terminal L-methionyl-[peptide] + formate</text>
        <dbReference type="Rhea" id="RHEA:24420"/>
        <dbReference type="Rhea" id="RHEA-COMP:10639"/>
        <dbReference type="Rhea" id="RHEA-COMP:10640"/>
        <dbReference type="ChEBI" id="CHEBI:15377"/>
        <dbReference type="ChEBI" id="CHEBI:15740"/>
        <dbReference type="ChEBI" id="CHEBI:49298"/>
        <dbReference type="ChEBI" id="CHEBI:64731"/>
        <dbReference type="EC" id="3.5.1.88"/>
    </reaction>
</comment>
<dbReference type="HAMAP" id="MF_00163">
    <property type="entry name" value="Pep_deformylase"/>
    <property type="match status" value="1"/>
</dbReference>
<comment type="cofactor">
    <cofactor evidence="6">
        <name>Fe(2+)</name>
        <dbReference type="ChEBI" id="CHEBI:29033"/>
    </cofactor>
    <text evidence="6">Binds 1 Fe(2+) ion.</text>
</comment>
<dbReference type="STRING" id="216946.STURO_v1c01730"/>
<evidence type="ECO:0000313" key="7">
    <source>
        <dbReference type="EMBL" id="AKU79421.1"/>
    </source>
</evidence>
<dbReference type="AlphaFoldDB" id="A0A0K1P528"/>
<dbReference type="PANTHER" id="PTHR10458">
    <property type="entry name" value="PEPTIDE DEFORMYLASE"/>
    <property type="match status" value="1"/>
</dbReference>
<evidence type="ECO:0000313" key="8">
    <source>
        <dbReference type="Proteomes" id="UP000067243"/>
    </source>
</evidence>
<evidence type="ECO:0000256" key="3">
    <source>
        <dbReference type="ARBA" id="ARBA00022801"/>
    </source>
</evidence>
<comment type="similarity">
    <text evidence="1 6">Belongs to the polypeptide deformylase family.</text>
</comment>
<proteinExistence type="inferred from homology"/>